<feature type="compositionally biased region" description="Basic and acidic residues" evidence="1">
    <location>
        <begin position="212"/>
        <end position="225"/>
    </location>
</feature>
<evidence type="ECO:0000259" key="2">
    <source>
        <dbReference type="Pfam" id="PF26131"/>
    </source>
</evidence>
<dbReference type="InterPro" id="IPR058846">
    <property type="entry name" value="PAS-like"/>
</dbReference>
<keyword evidence="4" id="KW-1185">Reference proteome</keyword>
<evidence type="ECO:0000256" key="1">
    <source>
        <dbReference type="SAM" id="MobiDB-lite"/>
    </source>
</evidence>
<evidence type="ECO:0000313" key="4">
    <source>
        <dbReference type="Proteomes" id="UP000799750"/>
    </source>
</evidence>
<feature type="region of interest" description="Disordered" evidence="1">
    <location>
        <begin position="209"/>
        <end position="232"/>
    </location>
</feature>
<gene>
    <name evidence="3" type="ORF">BU16DRAFT_16632</name>
</gene>
<reference evidence="3" key="1">
    <citation type="journal article" date="2020" name="Stud. Mycol.">
        <title>101 Dothideomycetes genomes: a test case for predicting lifestyles and emergence of pathogens.</title>
        <authorList>
            <person name="Haridas S."/>
            <person name="Albert R."/>
            <person name="Binder M."/>
            <person name="Bloem J."/>
            <person name="Labutti K."/>
            <person name="Salamov A."/>
            <person name="Andreopoulos B."/>
            <person name="Baker S."/>
            <person name="Barry K."/>
            <person name="Bills G."/>
            <person name="Bluhm B."/>
            <person name="Cannon C."/>
            <person name="Castanera R."/>
            <person name="Culley D."/>
            <person name="Daum C."/>
            <person name="Ezra D."/>
            <person name="Gonzalez J."/>
            <person name="Henrissat B."/>
            <person name="Kuo A."/>
            <person name="Liang C."/>
            <person name="Lipzen A."/>
            <person name="Lutzoni F."/>
            <person name="Magnuson J."/>
            <person name="Mondo S."/>
            <person name="Nolan M."/>
            <person name="Ohm R."/>
            <person name="Pangilinan J."/>
            <person name="Park H.-J."/>
            <person name="Ramirez L."/>
            <person name="Alfaro M."/>
            <person name="Sun H."/>
            <person name="Tritt A."/>
            <person name="Yoshinaga Y."/>
            <person name="Zwiers L.-H."/>
            <person name="Turgeon B."/>
            <person name="Goodwin S."/>
            <person name="Spatafora J."/>
            <person name="Crous P."/>
            <person name="Grigoriev I."/>
        </authorList>
    </citation>
    <scope>NUCLEOTIDE SEQUENCE</scope>
    <source>
        <strain evidence="3">CBS 269.34</strain>
    </source>
</reference>
<organism evidence="3 4">
    <name type="scientific">Lophium mytilinum</name>
    <dbReference type="NCBI Taxonomy" id="390894"/>
    <lineage>
        <taxon>Eukaryota</taxon>
        <taxon>Fungi</taxon>
        <taxon>Dikarya</taxon>
        <taxon>Ascomycota</taxon>
        <taxon>Pezizomycotina</taxon>
        <taxon>Dothideomycetes</taxon>
        <taxon>Pleosporomycetidae</taxon>
        <taxon>Mytilinidiales</taxon>
        <taxon>Mytilinidiaceae</taxon>
        <taxon>Lophium</taxon>
    </lineage>
</organism>
<protein>
    <recommendedName>
        <fullName evidence="2">PAS-like domain-containing protein</fullName>
    </recommendedName>
</protein>
<dbReference type="AlphaFoldDB" id="A0A6A6RDA0"/>
<feature type="domain" description="PAS-like" evidence="2">
    <location>
        <begin position="29"/>
        <end position="146"/>
    </location>
</feature>
<accession>A0A6A6RDA0</accession>
<dbReference type="Pfam" id="PF26131">
    <property type="entry name" value="PAS-like"/>
    <property type="match status" value="1"/>
</dbReference>
<dbReference type="OrthoDB" id="303614at2759"/>
<evidence type="ECO:0000313" key="3">
    <source>
        <dbReference type="EMBL" id="KAF2502659.1"/>
    </source>
</evidence>
<name>A0A6A6RDA0_9PEZI</name>
<feature type="region of interest" description="Disordered" evidence="1">
    <location>
        <begin position="155"/>
        <end position="197"/>
    </location>
</feature>
<dbReference type="Proteomes" id="UP000799750">
    <property type="component" value="Unassembled WGS sequence"/>
</dbReference>
<dbReference type="EMBL" id="MU004181">
    <property type="protein sequence ID" value="KAF2502659.1"/>
    <property type="molecule type" value="Genomic_DNA"/>
</dbReference>
<sequence length="326" mass="36251">MNADAAVLQPLAALDLSSHNHLDSHVLDLDSLRSLHLLPVLELDDRPTLILDLWTAENDQSKALQPIYTNPALLASGELLSLVTGNVQVSSTNPTPLRPYSRFRQWLLKKKHQSNASSRGNAYMFEGFFWSATNIDDRWKIISGLQSFLSPVKSSGISAHDNAKPDHTKPRAVARNSSDQSDRDEKLEGVLGGPQMPSRALYTIDQLSQANSKEHPPRLKERSSSTEEISPKIGPFDCTLDGSFGPTSPHIDFFREFNWSETSLGPMNQWPEHLRTIVNVVMKDTNPAVIFWGDDVVLIYNEAYIEVLGVLHPMAFGKSARLAVSE</sequence>
<proteinExistence type="predicted"/>